<evidence type="ECO:0000256" key="2">
    <source>
        <dbReference type="ARBA" id="ARBA00022519"/>
    </source>
</evidence>
<accession>A0A3D9GPR1</accession>
<proteinExistence type="predicted"/>
<dbReference type="AlphaFoldDB" id="A0A3D9GPR1"/>
<evidence type="ECO:0000313" key="6">
    <source>
        <dbReference type="EMBL" id="RED38203.1"/>
    </source>
</evidence>
<evidence type="ECO:0000256" key="5">
    <source>
        <dbReference type="ARBA" id="ARBA00023136"/>
    </source>
</evidence>
<organism evidence="6 7">
    <name type="scientific">Winogradskyella eximia</name>
    <dbReference type="NCBI Taxonomy" id="262006"/>
    <lineage>
        <taxon>Bacteria</taxon>
        <taxon>Pseudomonadati</taxon>
        <taxon>Bacteroidota</taxon>
        <taxon>Flavobacteriia</taxon>
        <taxon>Flavobacteriales</taxon>
        <taxon>Flavobacteriaceae</taxon>
        <taxon>Winogradskyella</taxon>
    </lineage>
</organism>
<keyword evidence="4 6" id="KW-0808">Transferase</keyword>
<keyword evidence="2" id="KW-0997">Cell inner membrane</keyword>
<keyword evidence="5" id="KW-0472">Membrane</keyword>
<protein>
    <submittedName>
        <fullName evidence="6">4-alpha-L-fucosyltransferase (Glycosyl transferase family 56)</fullName>
    </submittedName>
</protein>
<evidence type="ECO:0000256" key="4">
    <source>
        <dbReference type="ARBA" id="ARBA00022679"/>
    </source>
</evidence>
<comment type="caution">
    <text evidence="6">The sequence shown here is derived from an EMBL/GenBank/DDBJ whole genome shotgun (WGS) entry which is preliminary data.</text>
</comment>
<keyword evidence="7" id="KW-1185">Reference proteome</keyword>
<sequence>MLKNKFIHIFNDDKFIDPTIKLLERIIPEQSVYLVITNKNTEFKYVKSLLVEPVVLKNNRDLLVFADRINTSENKGVFFHSLDDFKIQIADNLNDAIIKVWFIWGYDLYNSWGILKKNNYTKATKQILQKESFSLKFKNLFLFNQITFSLYLKSLKGPLRFPSFIQQILENNFNTNYYRVIQKMNIVVPVLPNEYETIKKMNVKAEYAPFTYGCIEDLLGENLNKNVLNQQHILVGNSADPANNHIDVLKHLGKINLGKRKVYVPLSYGGDIDYINHIIKIGEKELGENFVPLKAFMTIEKYNEILLSCGTVIFNHIRQQGVGNIIIAGYLGAKIYLNKNSPAYSYYKSVGMSIFENKSFSNKSIKVELTADEMYENRKILMEKYALDAVQKKVEVLTDIVLKASNS</sequence>
<dbReference type="EMBL" id="QRDV01000011">
    <property type="protein sequence ID" value="RED38203.1"/>
    <property type="molecule type" value="Genomic_DNA"/>
</dbReference>
<keyword evidence="1" id="KW-1003">Cell membrane</keyword>
<gene>
    <name evidence="6" type="ORF">DFQ10_11124</name>
</gene>
<reference evidence="6 7" key="1">
    <citation type="submission" date="2018-07" db="EMBL/GenBank/DDBJ databases">
        <title>Genomic Encyclopedia of Type Strains, Phase III (KMG-III): the genomes of soil and plant-associated and newly described type strains.</title>
        <authorList>
            <person name="Whitman W."/>
        </authorList>
    </citation>
    <scope>NUCLEOTIDE SEQUENCE [LARGE SCALE GENOMIC DNA]</scope>
    <source>
        <strain evidence="6 7">CECT 7946</strain>
    </source>
</reference>
<dbReference type="RefSeq" id="WP_115818815.1">
    <property type="nucleotide sequence ID" value="NZ_QRDV01000011.1"/>
</dbReference>
<dbReference type="InterPro" id="IPR009993">
    <property type="entry name" value="WecF"/>
</dbReference>
<dbReference type="OrthoDB" id="1083028at2"/>
<dbReference type="GO" id="GO:0008417">
    <property type="term" value="F:fucosyltransferase activity"/>
    <property type="evidence" value="ECO:0007669"/>
    <property type="project" value="InterPro"/>
</dbReference>
<dbReference type="Proteomes" id="UP000256980">
    <property type="component" value="Unassembled WGS sequence"/>
</dbReference>
<dbReference type="Pfam" id="PF07429">
    <property type="entry name" value="Glyco_transf_56"/>
    <property type="match status" value="1"/>
</dbReference>
<evidence type="ECO:0000313" key="7">
    <source>
        <dbReference type="Proteomes" id="UP000256980"/>
    </source>
</evidence>
<name>A0A3D9GPR1_9FLAO</name>
<dbReference type="GO" id="GO:0009246">
    <property type="term" value="P:enterobacterial common antigen biosynthetic process"/>
    <property type="evidence" value="ECO:0007669"/>
    <property type="project" value="InterPro"/>
</dbReference>
<evidence type="ECO:0000256" key="1">
    <source>
        <dbReference type="ARBA" id="ARBA00022475"/>
    </source>
</evidence>
<evidence type="ECO:0000256" key="3">
    <source>
        <dbReference type="ARBA" id="ARBA00022676"/>
    </source>
</evidence>
<keyword evidence="3 6" id="KW-0328">Glycosyltransferase</keyword>